<dbReference type="RefSeq" id="WP_011394755.1">
    <property type="nucleotide sequence ID" value="NC_007645.1"/>
</dbReference>
<dbReference type="PANTHER" id="PTHR15032:SF4">
    <property type="entry name" value="N-ACYL-PHOSPHATIDYLETHANOLAMINE-HYDROLYZING PHOSPHOLIPASE D"/>
    <property type="match status" value="1"/>
</dbReference>
<dbReference type="GO" id="GO:0005737">
    <property type="term" value="C:cytoplasm"/>
    <property type="evidence" value="ECO:0007669"/>
    <property type="project" value="TreeGrafter"/>
</dbReference>
<dbReference type="GO" id="GO:0016787">
    <property type="term" value="F:hydrolase activity"/>
    <property type="evidence" value="ECO:0007669"/>
    <property type="project" value="UniProtKB-KW"/>
</dbReference>
<dbReference type="Proteomes" id="UP000000238">
    <property type="component" value="Chromosome"/>
</dbReference>
<keyword evidence="3" id="KW-0378">Hydrolase</keyword>
<evidence type="ECO:0000259" key="2">
    <source>
        <dbReference type="Pfam" id="PF12706"/>
    </source>
</evidence>
<evidence type="ECO:0000313" key="3">
    <source>
        <dbReference type="EMBL" id="ABC27678.1"/>
    </source>
</evidence>
<dbReference type="eggNOG" id="COG2220">
    <property type="taxonomic scope" value="Bacteria"/>
</dbReference>
<dbReference type="InterPro" id="IPR001279">
    <property type="entry name" value="Metallo-B-lactamas"/>
</dbReference>
<dbReference type="Pfam" id="PF12706">
    <property type="entry name" value="Lactamase_B_2"/>
    <property type="match status" value="1"/>
</dbReference>
<feature type="region of interest" description="Disordered" evidence="1">
    <location>
        <begin position="16"/>
        <end position="36"/>
    </location>
</feature>
<dbReference type="SUPFAM" id="SSF56281">
    <property type="entry name" value="Metallo-hydrolase/oxidoreductase"/>
    <property type="match status" value="1"/>
</dbReference>
<dbReference type="HOGENOM" id="CLU_020884_0_2_6"/>
<accession>Q2SNU6</accession>
<dbReference type="PANTHER" id="PTHR15032">
    <property type="entry name" value="N-ACYL-PHOSPHATIDYLETHANOLAMINE-HYDROLYZING PHOSPHOLIPASE D"/>
    <property type="match status" value="1"/>
</dbReference>
<dbReference type="AlphaFoldDB" id="Q2SNU6"/>
<keyword evidence="4" id="KW-1185">Reference proteome</keyword>
<proteinExistence type="predicted"/>
<dbReference type="EMBL" id="CP000155">
    <property type="protein sequence ID" value="ABC27678.1"/>
    <property type="molecule type" value="Genomic_DNA"/>
</dbReference>
<gene>
    <name evidence="3" type="ordered locus">HCH_00782</name>
</gene>
<dbReference type="InterPro" id="IPR036866">
    <property type="entry name" value="RibonucZ/Hydroxyglut_hydro"/>
</dbReference>
<evidence type="ECO:0000313" key="4">
    <source>
        <dbReference type="Proteomes" id="UP000000238"/>
    </source>
</evidence>
<feature type="domain" description="Metallo-beta-lactamase" evidence="2">
    <location>
        <begin position="98"/>
        <end position="292"/>
    </location>
</feature>
<dbReference type="STRING" id="349521.HCH_00782"/>
<organism evidence="3 4">
    <name type="scientific">Hahella chejuensis (strain KCTC 2396)</name>
    <dbReference type="NCBI Taxonomy" id="349521"/>
    <lineage>
        <taxon>Bacteria</taxon>
        <taxon>Pseudomonadati</taxon>
        <taxon>Pseudomonadota</taxon>
        <taxon>Gammaproteobacteria</taxon>
        <taxon>Oceanospirillales</taxon>
        <taxon>Hahellaceae</taxon>
        <taxon>Hahella</taxon>
    </lineage>
</organism>
<evidence type="ECO:0000256" key="1">
    <source>
        <dbReference type="SAM" id="MobiDB-lite"/>
    </source>
</evidence>
<sequence>MTKILDLDVPHAYRNRPHHVGGRFRSPPGGHHDGRHSSEMAKVLWELFRHGNDPVRATHDHCLLRDAAKAELAAAQAQQSLTWLGQSCFYLRLGDQAILTDPFLGERASPLRFSGPKRLVASPLQIEDLHIDVIVMSHNHYDHFDASTLARVKNKESVQVVTTLGLRPDFIRLGYPKIVELDWYQSCRIQGVHYTALPAYHFSGRSLWDADQTLWASFAIEGGGVKCFFAGDTGYGDEFKRIGELTGPYDIALVPIGAYAPREVFAGVHASPEEAISMGRDLKAARLVGMHWGTVRLTTEPFWEPRDRFLVPGSGPQRRVMKIGETRDISVL</sequence>
<protein>
    <submittedName>
        <fullName evidence="3">Predicted Zn-dependent Hydrolase of the beta-lactamase fold</fullName>
    </submittedName>
</protein>
<reference evidence="3 4" key="1">
    <citation type="journal article" date="2005" name="Nucleic Acids Res.">
        <title>Genomic blueprint of Hahella chejuensis, a marine microbe producing an algicidal agent.</title>
        <authorList>
            <person name="Jeong H."/>
            <person name="Yim J.H."/>
            <person name="Lee C."/>
            <person name="Choi S.-H."/>
            <person name="Park Y.K."/>
            <person name="Yoon S.H."/>
            <person name="Hur C.-G."/>
            <person name="Kang H.-Y."/>
            <person name="Kim D."/>
            <person name="Lee H.H."/>
            <person name="Park K.H."/>
            <person name="Park S.-H."/>
            <person name="Park H.-S."/>
            <person name="Lee H.K."/>
            <person name="Oh T.K."/>
            <person name="Kim J.F."/>
        </authorList>
    </citation>
    <scope>NUCLEOTIDE SEQUENCE [LARGE SCALE GENOMIC DNA]</scope>
    <source>
        <strain evidence="3 4">KCTC 2396</strain>
    </source>
</reference>
<name>Q2SNU6_HAHCH</name>
<dbReference type="Gene3D" id="3.60.15.10">
    <property type="entry name" value="Ribonuclease Z/Hydroxyacylglutathione hydrolase-like"/>
    <property type="match status" value="1"/>
</dbReference>
<dbReference type="KEGG" id="hch:HCH_00782"/>